<dbReference type="Gene3D" id="3.40.50.1820">
    <property type="entry name" value="alpha/beta hydrolase"/>
    <property type="match status" value="1"/>
</dbReference>
<accession>A0A1I7GGT0</accession>
<reference evidence="3" key="1">
    <citation type="submission" date="2016-10" db="EMBL/GenBank/DDBJ databases">
        <authorList>
            <person name="Varghese N."/>
            <person name="Submissions S."/>
        </authorList>
    </citation>
    <scope>NUCLEOTIDE SEQUENCE [LARGE SCALE GENOMIC DNA]</scope>
    <source>
        <strain evidence="3">CGMCC 1.11014</strain>
    </source>
</reference>
<organism evidence="2 3">
    <name type="scientific">Pseudoduganella namucuonensis</name>
    <dbReference type="NCBI Taxonomy" id="1035707"/>
    <lineage>
        <taxon>Bacteria</taxon>
        <taxon>Pseudomonadati</taxon>
        <taxon>Pseudomonadota</taxon>
        <taxon>Betaproteobacteria</taxon>
        <taxon>Burkholderiales</taxon>
        <taxon>Oxalobacteraceae</taxon>
        <taxon>Telluria group</taxon>
        <taxon>Pseudoduganella</taxon>
    </lineage>
</organism>
<dbReference type="SUPFAM" id="SSF53474">
    <property type="entry name" value="alpha/beta-Hydrolases"/>
    <property type="match status" value="1"/>
</dbReference>
<evidence type="ECO:0000259" key="1">
    <source>
        <dbReference type="Pfam" id="PF12146"/>
    </source>
</evidence>
<dbReference type="InterPro" id="IPR022742">
    <property type="entry name" value="Hydrolase_4"/>
</dbReference>
<keyword evidence="2" id="KW-0378">Hydrolase</keyword>
<dbReference type="EMBL" id="FPBO01000003">
    <property type="protein sequence ID" value="SFU47654.1"/>
    <property type="molecule type" value="Genomic_DNA"/>
</dbReference>
<dbReference type="Proteomes" id="UP000199391">
    <property type="component" value="Unassembled WGS sequence"/>
</dbReference>
<dbReference type="GO" id="GO:0016787">
    <property type="term" value="F:hydrolase activity"/>
    <property type="evidence" value="ECO:0007669"/>
    <property type="project" value="UniProtKB-KW"/>
</dbReference>
<keyword evidence="3" id="KW-1185">Reference proteome</keyword>
<dbReference type="InterPro" id="IPR029058">
    <property type="entry name" value="AB_hydrolase_fold"/>
</dbReference>
<dbReference type="RefSeq" id="WP_093554314.1">
    <property type="nucleotide sequence ID" value="NZ_FPBO01000003.1"/>
</dbReference>
<sequence>MLYEEVALSFSCRGDALLGIVSVPERPSRRGVLVLVGGAQYRAGSHRQFTLLARCLAQRGIPVMRFDYRGMGDGEGSQRSFEDIADDLRAAIDQFMAGVPGLSEVVLWGLCDAASAALFYAARDARVRGLALLNPWARAEAGLAKTVLKRYYLRRLGEPALWRKVFSGRFDFLASAASLGRHVAAVLPGRRALAGTGTAPPLAERLYAGLYGFGGPVLLILSPDDMTAMEFMEMAGGSPRWRALMAAPRVTRRELAGADHTFSSRVWRDQVADWTGTWLLSW</sequence>
<dbReference type="InterPro" id="IPR017531">
    <property type="entry name" value="Hydrolase-1_PEP"/>
</dbReference>
<name>A0A1I7GGT0_9BURK</name>
<proteinExistence type="predicted"/>
<evidence type="ECO:0000313" key="2">
    <source>
        <dbReference type="EMBL" id="SFU47654.1"/>
    </source>
</evidence>
<gene>
    <name evidence="2" type="ORF">SAMN05216552_1003310</name>
</gene>
<protein>
    <submittedName>
        <fullName evidence="2">Exosortase A system-associated hydrolase 1</fullName>
    </submittedName>
</protein>
<dbReference type="Pfam" id="PF12146">
    <property type="entry name" value="Hydrolase_4"/>
    <property type="match status" value="1"/>
</dbReference>
<dbReference type="STRING" id="1035707.SAMN05216552_1003310"/>
<evidence type="ECO:0000313" key="3">
    <source>
        <dbReference type="Proteomes" id="UP000199391"/>
    </source>
</evidence>
<feature type="domain" description="Serine aminopeptidase S33" evidence="1">
    <location>
        <begin position="29"/>
        <end position="149"/>
    </location>
</feature>
<dbReference type="NCBIfam" id="TIGR03100">
    <property type="entry name" value="hydr1_PEP"/>
    <property type="match status" value="1"/>
</dbReference>
<dbReference type="OrthoDB" id="5379975at2"/>
<dbReference type="AlphaFoldDB" id="A0A1I7GGT0"/>